<proteinExistence type="predicted"/>
<organism evidence="2 3">
    <name type="scientific">Triangularia verruculosa</name>
    <dbReference type="NCBI Taxonomy" id="2587418"/>
    <lineage>
        <taxon>Eukaryota</taxon>
        <taxon>Fungi</taxon>
        <taxon>Dikarya</taxon>
        <taxon>Ascomycota</taxon>
        <taxon>Pezizomycotina</taxon>
        <taxon>Sordariomycetes</taxon>
        <taxon>Sordariomycetidae</taxon>
        <taxon>Sordariales</taxon>
        <taxon>Podosporaceae</taxon>
        <taxon>Triangularia</taxon>
    </lineage>
</organism>
<comment type="caution">
    <text evidence="2">The sequence shown here is derived from an EMBL/GenBank/DDBJ whole genome shotgun (WGS) entry which is preliminary data.</text>
</comment>
<feature type="compositionally biased region" description="Low complexity" evidence="1">
    <location>
        <begin position="285"/>
        <end position="299"/>
    </location>
</feature>
<dbReference type="AlphaFoldDB" id="A0AAN7AZW4"/>
<evidence type="ECO:0000313" key="3">
    <source>
        <dbReference type="Proteomes" id="UP001303160"/>
    </source>
</evidence>
<dbReference type="EMBL" id="MU863878">
    <property type="protein sequence ID" value="KAK4205119.1"/>
    <property type="molecule type" value="Genomic_DNA"/>
</dbReference>
<feature type="region of interest" description="Disordered" evidence="1">
    <location>
        <begin position="272"/>
        <end position="299"/>
    </location>
</feature>
<name>A0AAN7AZW4_9PEZI</name>
<feature type="compositionally biased region" description="Basic and acidic residues" evidence="1">
    <location>
        <begin position="369"/>
        <end position="403"/>
    </location>
</feature>
<feature type="region of interest" description="Disordered" evidence="1">
    <location>
        <begin position="368"/>
        <end position="403"/>
    </location>
</feature>
<evidence type="ECO:0000313" key="2">
    <source>
        <dbReference type="EMBL" id="KAK4205119.1"/>
    </source>
</evidence>
<reference evidence="2" key="2">
    <citation type="submission" date="2023-05" db="EMBL/GenBank/DDBJ databases">
        <authorList>
            <consortium name="Lawrence Berkeley National Laboratory"/>
            <person name="Steindorff A."/>
            <person name="Hensen N."/>
            <person name="Bonometti L."/>
            <person name="Westerberg I."/>
            <person name="Brannstrom I.O."/>
            <person name="Guillou S."/>
            <person name="Cros-Aarteil S."/>
            <person name="Calhoun S."/>
            <person name="Haridas S."/>
            <person name="Kuo A."/>
            <person name="Mondo S."/>
            <person name="Pangilinan J."/>
            <person name="Riley R."/>
            <person name="Labutti K."/>
            <person name="Andreopoulos B."/>
            <person name="Lipzen A."/>
            <person name="Chen C."/>
            <person name="Yanf M."/>
            <person name="Daum C."/>
            <person name="Ng V."/>
            <person name="Clum A."/>
            <person name="Ohm R."/>
            <person name="Martin F."/>
            <person name="Silar P."/>
            <person name="Natvig D."/>
            <person name="Lalanne C."/>
            <person name="Gautier V."/>
            <person name="Ament-Velasquez S.L."/>
            <person name="Kruys A."/>
            <person name="Hutchinson M.I."/>
            <person name="Powell A.J."/>
            <person name="Barry K."/>
            <person name="Miller A.N."/>
            <person name="Grigoriev I.V."/>
            <person name="Debuchy R."/>
            <person name="Gladieux P."/>
            <person name="Thoren M.H."/>
            <person name="Johannesson H."/>
        </authorList>
    </citation>
    <scope>NUCLEOTIDE SEQUENCE</scope>
    <source>
        <strain evidence="2">CBS 315.58</strain>
    </source>
</reference>
<feature type="region of interest" description="Disordered" evidence="1">
    <location>
        <begin position="1"/>
        <end position="29"/>
    </location>
</feature>
<dbReference type="InterPro" id="IPR029058">
    <property type="entry name" value="AB_hydrolase_fold"/>
</dbReference>
<dbReference type="SUPFAM" id="SSF53474">
    <property type="entry name" value="alpha/beta-Hydrolases"/>
    <property type="match status" value="1"/>
</dbReference>
<sequence>MEAEHHPRRPWFRRKSRNSSSQEQPQPRPALINLHGNHEPSDHSLDIIVVPDLTGAGPSWAPTGAWDVNVNARVFILKYHVADDPEITDILSQRHLNTLAEDFQDLVLEQKRPDIPIILVGCGYGGVLCEIALLDSQGENATPAPDPTEGGKAKGKEPEGSKETSHTASLLNRTSRVVLVGTPHFQTGIAQWATYSVKGKKKGRPLTAWLDHWSKEEKMNVEGISEMQRQFRDTFTQHAGDHGAENLRHAFIHLESKTSVTDLKVTCCYTDPTSSAKDSSKFEGSSPISPRSRQSQRSRAVIDPMWAILPRAYLVGVAAGYQEMVEYFLLRGGPSNGPVAEGGDKLKEITQLLKECKFVSGIVLETEGSQEKDKGKELADENHDERLIKDDENQSRDQKQQGQ</sequence>
<feature type="region of interest" description="Disordered" evidence="1">
    <location>
        <begin position="139"/>
        <end position="168"/>
    </location>
</feature>
<feature type="compositionally biased region" description="Basic residues" evidence="1">
    <location>
        <begin position="1"/>
        <end position="17"/>
    </location>
</feature>
<feature type="compositionally biased region" description="Basic and acidic residues" evidence="1">
    <location>
        <begin position="149"/>
        <end position="165"/>
    </location>
</feature>
<dbReference type="Gene3D" id="3.40.50.1820">
    <property type="entry name" value="alpha/beta hydrolase"/>
    <property type="match status" value="1"/>
</dbReference>
<dbReference type="Proteomes" id="UP001303160">
    <property type="component" value="Unassembled WGS sequence"/>
</dbReference>
<gene>
    <name evidence="2" type="ORF">QBC40DRAFT_344973</name>
</gene>
<keyword evidence="3" id="KW-1185">Reference proteome</keyword>
<reference evidence="2" key="1">
    <citation type="journal article" date="2023" name="Mol. Phylogenet. Evol.">
        <title>Genome-scale phylogeny and comparative genomics of the fungal order Sordariales.</title>
        <authorList>
            <person name="Hensen N."/>
            <person name="Bonometti L."/>
            <person name="Westerberg I."/>
            <person name="Brannstrom I.O."/>
            <person name="Guillou S."/>
            <person name="Cros-Aarteil S."/>
            <person name="Calhoun S."/>
            <person name="Haridas S."/>
            <person name="Kuo A."/>
            <person name="Mondo S."/>
            <person name="Pangilinan J."/>
            <person name="Riley R."/>
            <person name="LaButti K."/>
            <person name="Andreopoulos B."/>
            <person name="Lipzen A."/>
            <person name="Chen C."/>
            <person name="Yan M."/>
            <person name="Daum C."/>
            <person name="Ng V."/>
            <person name="Clum A."/>
            <person name="Steindorff A."/>
            <person name="Ohm R.A."/>
            <person name="Martin F."/>
            <person name="Silar P."/>
            <person name="Natvig D.O."/>
            <person name="Lalanne C."/>
            <person name="Gautier V."/>
            <person name="Ament-Velasquez S.L."/>
            <person name="Kruys A."/>
            <person name="Hutchinson M.I."/>
            <person name="Powell A.J."/>
            <person name="Barry K."/>
            <person name="Miller A.N."/>
            <person name="Grigoriev I.V."/>
            <person name="Debuchy R."/>
            <person name="Gladieux P."/>
            <person name="Hiltunen Thoren M."/>
            <person name="Johannesson H."/>
        </authorList>
    </citation>
    <scope>NUCLEOTIDE SEQUENCE</scope>
    <source>
        <strain evidence="2">CBS 315.58</strain>
    </source>
</reference>
<accession>A0AAN7AZW4</accession>
<protein>
    <submittedName>
        <fullName evidence="2">Uncharacterized protein</fullName>
    </submittedName>
</protein>
<evidence type="ECO:0000256" key="1">
    <source>
        <dbReference type="SAM" id="MobiDB-lite"/>
    </source>
</evidence>